<dbReference type="AlphaFoldDB" id="A0A4Y2S423"/>
<sequence length="144" mass="16383">MRAKQYKLEQHLVPITTEYHYTMDHRGSGPLNLSDKLTDAEKRLWVGGNRIGAVIDSFRVGSLIAFVRWSDAFFARAISFFEGGGVNYWTPPCTIFFKKIIGIIPCPSSGPKNHTRIRGLICEIIPLHPPPSRWFGEFIIHSRI</sequence>
<accession>A0A4Y2S423</accession>
<dbReference type="EMBL" id="BGPR01019465">
    <property type="protein sequence ID" value="GBN82015.1"/>
    <property type="molecule type" value="Genomic_DNA"/>
</dbReference>
<name>A0A4Y2S423_ARAVE</name>
<evidence type="ECO:0000313" key="3">
    <source>
        <dbReference type="Proteomes" id="UP000499080"/>
    </source>
</evidence>
<protein>
    <submittedName>
        <fullName evidence="1">Uncharacterized protein</fullName>
    </submittedName>
</protein>
<gene>
    <name evidence="1" type="ORF">AVEN_259646_1</name>
    <name evidence="2" type="ORF">AVEN_269498_1</name>
</gene>
<evidence type="ECO:0000313" key="2">
    <source>
        <dbReference type="EMBL" id="GBN82180.1"/>
    </source>
</evidence>
<organism evidence="1 3">
    <name type="scientific">Araneus ventricosus</name>
    <name type="common">Orbweaver spider</name>
    <name type="synonym">Epeira ventricosa</name>
    <dbReference type="NCBI Taxonomy" id="182803"/>
    <lineage>
        <taxon>Eukaryota</taxon>
        <taxon>Metazoa</taxon>
        <taxon>Ecdysozoa</taxon>
        <taxon>Arthropoda</taxon>
        <taxon>Chelicerata</taxon>
        <taxon>Arachnida</taxon>
        <taxon>Araneae</taxon>
        <taxon>Araneomorphae</taxon>
        <taxon>Entelegynae</taxon>
        <taxon>Araneoidea</taxon>
        <taxon>Araneidae</taxon>
        <taxon>Araneus</taxon>
    </lineage>
</organism>
<proteinExistence type="predicted"/>
<comment type="caution">
    <text evidence="1">The sequence shown here is derived from an EMBL/GenBank/DDBJ whole genome shotgun (WGS) entry which is preliminary data.</text>
</comment>
<reference evidence="1 3" key="1">
    <citation type="journal article" date="2019" name="Sci. Rep.">
        <title>Orb-weaving spider Araneus ventricosus genome elucidates the spidroin gene catalogue.</title>
        <authorList>
            <person name="Kono N."/>
            <person name="Nakamura H."/>
            <person name="Ohtoshi R."/>
            <person name="Moran D.A.P."/>
            <person name="Shinohara A."/>
            <person name="Yoshida Y."/>
            <person name="Fujiwara M."/>
            <person name="Mori M."/>
            <person name="Tomita M."/>
            <person name="Arakawa K."/>
        </authorList>
    </citation>
    <scope>NUCLEOTIDE SEQUENCE [LARGE SCALE GENOMIC DNA]</scope>
</reference>
<dbReference type="EMBL" id="BGPR01019518">
    <property type="protein sequence ID" value="GBN82180.1"/>
    <property type="molecule type" value="Genomic_DNA"/>
</dbReference>
<dbReference type="Proteomes" id="UP000499080">
    <property type="component" value="Unassembled WGS sequence"/>
</dbReference>
<keyword evidence="3" id="KW-1185">Reference proteome</keyword>
<evidence type="ECO:0000313" key="1">
    <source>
        <dbReference type="EMBL" id="GBN82015.1"/>
    </source>
</evidence>